<dbReference type="EMBL" id="NXFY01000019">
    <property type="protein sequence ID" value="PHO17353.1"/>
    <property type="molecule type" value="Genomic_DNA"/>
</dbReference>
<evidence type="ECO:0000313" key="2">
    <source>
        <dbReference type="EMBL" id="PHO17353.1"/>
    </source>
</evidence>
<dbReference type="RefSeq" id="WP_099343191.1">
    <property type="nucleotide sequence ID" value="NZ_CP032098.1"/>
</dbReference>
<dbReference type="AlphaFoldDB" id="A0A2G1DFU8"/>
<dbReference type="Proteomes" id="UP000262712">
    <property type="component" value="Chromosome"/>
</dbReference>
<reference evidence="2 3" key="1">
    <citation type="submission" date="2017-09" db="EMBL/GenBank/DDBJ databases">
        <title>Arcobacter canalis sp. nov., a new species isolated from a water canal contaminated with urban sewage.</title>
        <authorList>
            <person name="Perez-Cataluna A."/>
            <person name="Salas-Masso N."/>
            <person name="Figueras M.J."/>
        </authorList>
    </citation>
    <scope>NUCLEOTIDE SEQUENCE [LARGE SCALE GENOMIC DNA]</scope>
    <source>
        <strain evidence="2 3">F98-3</strain>
    </source>
</reference>
<accession>A0A2G1DFU8</accession>
<gene>
    <name evidence="1" type="ORF">AMOL_2711</name>
    <name evidence="2" type="ORF">CPU12_11110</name>
</gene>
<keyword evidence="3" id="KW-1185">Reference proteome</keyword>
<evidence type="ECO:0000313" key="1">
    <source>
        <dbReference type="EMBL" id="AXX93649.1"/>
    </source>
</evidence>
<dbReference type="Gene3D" id="3.30.70.100">
    <property type="match status" value="1"/>
</dbReference>
<sequence length="67" mass="7542">MKKTFKADKIACSGCSNMIKASLEDTFGEIVVNLDVTPKEVTVEIENEEQEQVFKKEMKELGFEIIG</sequence>
<dbReference type="Proteomes" id="UP000221222">
    <property type="component" value="Unassembled WGS sequence"/>
</dbReference>
<dbReference type="GO" id="GO:0046872">
    <property type="term" value="F:metal ion binding"/>
    <property type="evidence" value="ECO:0007669"/>
    <property type="project" value="InterPro"/>
</dbReference>
<evidence type="ECO:0000313" key="4">
    <source>
        <dbReference type="Proteomes" id="UP000262712"/>
    </source>
</evidence>
<reference evidence="1 4" key="2">
    <citation type="submission" date="2018-08" db="EMBL/GenBank/DDBJ databases">
        <title>Complete genome of the Arcobacter molluscorum type strain LMG 25693.</title>
        <authorList>
            <person name="Miller W.G."/>
            <person name="Yee E."/>
            <person name="Bono J.L."/>
        </authorList>
    </citation>
    <scope>NUCLEOTIDE SEQUENCE [LARGE SCALE GENOMIC DNA]</scope>
    <source>
        <strain evidence="1 4">CECT 7696</strain>
    </source>
</reference>
<protein>
    <submittedName>
        <fullName evidence="2">Heavy metal transport/detoxification protein</fullName>
    </submittedName>
    <submittedName>
        <fullName evidence="1">Heavy-metal-associated domain-containing protein, putative copper metallochaperone CopZ</fullName>
    </submittedName>
</protein>
<name>A0A2G1DFU8_9BACT</name>
<evidence type="ECO:0000313" key="3">
    <source>
        <dbReference type="Proteomes" id="UP000221222"/>
    </source>
</evidence>
<dbReference type="InterPro" id="IPR036163">
    <property type="entry name" value="HMA_dom_sf"/>
</dbReference>
<dbReference type="SUPFAM" id="SSF55008">
    <property type="entry name" value="HMA, heavy metal-associated domain"/>
    <property type="match status" value="1"/>
</dbReference>
<dbReference type="EMBL" id="CP032098">
    <property type="protein sequence ID" value="AXX93649.1"/>
    <property type="molecule type" value="Genomic_DNA"/>
</dbReference>
<proteinExistence type="predicted"/>
<dbReference type="KEGG" id="amol:AMOL_2711"/>
<organism evidence="2 3">
    <name type="scientific">Malaciobacter molluscorum LMG 25693</name>
    <dbReference type="NCBI Taxonomy" id="870501"/>
    <lineage>
        <taxon>Bacteria</taxon>
        <taxon>Pseudomonadati</taxon>
        <taxon>Campylobacterota</taxon>
        <taxon>Epsilonproteobacteria</taxon>
        <taxon>Campylobacterales</taxon>
        <taxon>Arcobacteraceae</taxon>
        <taxon>Malaciobacter</taxon>
    </lineage>
</organism>